<reference evidence="2" key="1">
    <citation type="submission" date="2016-05" db="EMBL/GenBank/DDBJ databases">
        <title>Comparative genomics of biotechnologically important yeasts.</title>
        <authorList>
            <consortium name="DOE Joint Genome Institute"/>
            <person name="Riley R."/>
            <person name="Haridas S."/>
            <person name="Wolfe K.H."/>
            <person name="Lopes M.R."/>
            <person name="Hittinger C.T."/>
            <person name="Goker M."/>
            <person name="Salamov A."/>
            <person name="Wisecaver J."/>
            <person name="Long T.M."/>
            <person name="Aerts A.L."/>
            <person name="Barry K."/>
            <person name="Choi C."/>
            <person name="Clum A."/>
            <person name="Coughlan A.Y."/>
            <person name="Deshpande S."/>
            <person name="Douglass A.P."/>
            <person name="Hanson S.J."/>
            <person name="Klenk H.-P."/>
            <person name="Labutti K."/>
            <person name="Lapidus A."/>
            <person name="Lindquist E."/>
            <person name="Lipzen A."/>
            <person name="Meier-Kolthoff J.P."/>
            <person name="Ohm R.A."/>
            <person name="Otillar R.P."/>
            <person name="Pangilinan J."/>
            <person name="Peng Y."/>
            <person name="Rokas A."/>
            <person name="Rosa C.A."/>
            <person name="Scheuner C."/>
            <person name="Sibirny A.A."/>
            <person name="Slot J.C."/>
            <person name="Stielow J.B."/>
            <person name="Sun H."/>
            <person name="Kurtzman C.P."/>
            <person name="Blackwell M."/>
            <person name="Grigoriev I.V."/>
            <person name="Jeffries T.W."/>
        </authorList>
    </citation>
    <scope>NUCLEOTIDE SEQUENCE [LARGE SCALE GENOMIC DNA]</scope>
    <source>
        <strain evidence="2">NRRL Y-1933</strain>
    </source>
</reference>
<dbReference type="AlphaFoldDB" id="A0A1E4RE15"/>
<name>A0A1E4RE15_9ASCO</name>
<dbReference type="GeneID" id="30996234"/>
<keyword evidence="2" id="KW-1185">Reference proteome</keyword>
<sequence length="69" mass="8217">MQQYHLNYLKRISAIPSVFWCFETKPTQFSHLTVALSSNRYVQSQAFCESQKFRIYDNLPFPSPNLNRE</sequence>
<organism evidence="1 2">
    <name type="scientific">Hyphopichia burtonii NRRL Y-1933</name>
    <dbReference type="NCBI Taxonomy" id="984485"/>
    <lineage>
        <taxon>Eukaryota</taxon>
        <taxon>Fungi</taxon>
        <taxon>Dikarya</taxon>
        <taxon>Ascomycota</taxon>
        <taxon>Saccharomycotina</taxon>
        <taxon>Pichiomycetes</taxon>
        <taxon>Debaryomycetaceae</taxon>
        <taxon>Hyphopichia</taxon>
    </lineage>
</organism>
<accession>A0A1E4RE15</accession>
<proteinExistence type="predicted"/>
<dbReference type="Proteomes" id="UP000095085">
    <property type="component" value="Unassembled WGS sequence"/>
</dbReference>
<gene>
    <name evidence="1" type="ORF">HYPBUDRAFT_153707</name>
</gene>
<evidence type="ECO:0000313" key="2">
    <source>
        <dbReference type="Proteomes" id="UP000095085"/>
    </source>
</evidence>
<dbReference type="RefSeq" id="XP_020074422.1">
    <property type="nucleotide sequence ID" value="XM_020221685.1"/>
</dbReference>
<evidence type="ECO:0000313" key="1">
    <source>
        <dbReference type="EMBL" id="ODV65355.1"/>
    </source>
</evidence>
<protein>
    <submittedName>
        <fullName evidence="1">Uncharacterized protein</fullName>
    </submittedName>
</protein>
<dbReference type="EMBL" id="KV454544">
    <property type="protein sequence ID" value="ODV65355.1"/>
    <property type="molecule type" value="Genomic_DNA"/>
</dbReference>